<dbReference type="EMBL" id="CALTRL010005863">
    <property type="protein sequence ID" value="CAH7687370.1"/>
    <property type="molecule type" value="Genomic_DNA"/>
</dbReference>
<name>A0AAV0BM14_PHAPC</name>
<dbReference type="Proteomes" id="UP001153365">
    <property type="component" value="Unassembled WGS sequence"/>
</dbReference>
<dbReference type="InterPro" id="IPR036865">
    <property type="entry name" value="CRAL-TRIO_dom_sf"/>
</dbReference>
<evidence type="ECO:0000313" key="4">
    <source>
        <dbReference type="Proteomes" id="UP001153365"/>
    </source>
</evidence>
<organism evidence="3 4">
    <name type="scientific">Phakopsora pachyrhizi</name>
    <name type="common">Asian soybean rust disease fungus</name>
    <dbReference type="NCBI Taxonomy" id="170000"/>
    <lineage>
        <taxon>Eukaryota</taxon>
        <taxon>Fungi</taxon>
        <taxon>Dikarya</taxon>
        <taxon>Basidiomycota</taxon>
        <taxon>Pucciniomycotina</taxon>
        <taxon>Pucciniomycetes</taxon>
        <taxon>Pucciniales</taxon>
        <taxon>Phakopsoraceae</taxon>
        <taxon>Phakopsora</taxon>
    </lineage>
</organism>
<dbReference type="Pfam" id="PF03765">
    <property type="entry name" value="CRAL_TRIO_N"/>
    <property type="match status" value="1"/>
</dbReference>
<accession>A0AAV0BM14</accession>
<proteinExistence type="predicted"/>
<dbReference type="Gene3D" id="1.10.8.20">
    <property type="entry name" value="N-terminal domain of phosphatidylinositol transfer protein sec14p"/>
    <property type="match status" value="1"/>
</dbReference>
<dbReference type="SUPFAM" id="SSF52087">
    <property type="entry name" value="CRAL/TRIO domain"/>
    <property type="match status" value="1"/>
</dbReference>
<dbReference type="InterPro" id="IPR011074">
    <property type="entry name" value="CRAL/TRIO_N_dom"/>
</dbReference>
<dbReference type="InterPro" id="IPR051026">
    <property type="entry name" value="PI/PC_transfer"/>
</dbReference>
<feature type="domain" description="CRAL-TRIO" evidence="2">
    <location>
        <begin position="113"/>
        <end position="327"/>
    </location>
</feature>
<reference evidence="3" key="1">
    <citation type="submission" date="2022-06" db="EMBL/GenBank/DDBJ databases">
        <authorList>
            <consortium name="SYNGENTA / RWTH Aachen University"/>
        </authorList>
    </citation>
    <scope>NUCLEOTIDE SEQUENCE</scope>
</reference>
<dbReference type="Gene3D" id="3.40.525.10">
    <property type="entry name" value="CRAL-TRIO lipid binding domain"/>
    <property type="match status" value="1"/>
</dbReference>
<feature type="compositionally biased region" description="Basic and acidic residues" evidence="1">
    <location>
        <begin position="379"/>
        <end position="399"/>
    </location>
</feature>
<dbReference type="AlphaFoldDB" id="A0AAV0BM14"/>
<evidence type="ECO:0000313" key="3">
    <source>
        <dbReference type="EMBL" id="CAH7687370.1"/>
    </source>
</evidence>
<dbReference type="PROSITE" id="PS50191">
    <property type="entry name" value="CRAL_TRIO"/>
    <property type="match status" value="1"/>
</dbReference>
<feature type="region of interest" description="Disordered" evidence="1">
    <location>
        <begin position="357"/>
        <end position="407"/>
    </location>
</feature>
<comment type="caution">
    <text evidence="3">The sequence shown here is derived from an EMBL/GenBank/DDBJ whole genome shotgun (WGS) entry which is preliminary data.</text>
</comment>
<dbReference type="SMART" id="SM01100">
    <property type="entry name" value="CRAL_TRIO_N"/>
    <property type="match status" value="1"/>
</dbReference>
<gene>
    <name evidence="3" type="ORF">PPACK8108_LOCUS22150</name>
</gene>
<feature type="region of interest" description="Disordered" evidence="1">
    <location>
        <begin position="181"/>
        <end position="220"/>
    </location>
</feature>
<dbReference type="Pfam" id="PF00650">
    <property type="entry name" value="CRAL_TRIO"/>
    <property type="match status" value="1"/>
</dbReference>
<feature type="compositionally biased region" description="Low complexity" evidence="1">
    <location>
        <begin position="1"/>
        <end position="19"/>
    </location>
</feature>
<sequence length="407" mass="45968">MASTSNSSSGHSSALNGTSTKTLAISTRSNSLSEEQNEILNKLRSDIIEEGHLKIDDSFSTDDETLIRFLKARKFNLNLTKRMITQCLQWRNQVEGVGIDHLYREIDPFDYPKRYEVFKYWPMYYHRIDKLGRPISIQRFGALDLNKLYEVIDKETHFKTLIVNCEALTREVLPACSHLRAQNQRQRRQDSSSSENDPATNNNCSSSLIDNGSETKRDSSQNVDVSGAFCIVDLKGFSLGQFWHIKGIARTCISISQDYYPETMGYLALINVPRSFTAILKAIQPWLSPETFSKIKVMGEDYQSTLLEHIDENNLPNYLGGKCNCDESEPWRCESGNQSVLEQSPWLKGRDWKNQSWKSFSSGTSDDRDLQRIPGSNGDSDRAERKGETNGDSGKKSGDEAGEPGGV</sequence>
<dbReference type="InterPro" id="IPR036273">
    <property type="entry name" value="CRAL/TRIO_N_dom_sf"/>
</dbReference>
<dbReference type="SUPFAM" id="SSF46938">
    <property type="entry name" value="CRAL/TRIO N-terminal domain"/>
    <property type="match status" value="1"/>
</dbReference>
<feature type="region of interest" description="Disordered" evidence="1">
    <location>
        <begin position="1"/>
        <end position="20"/>
    </location>
</feature>
<dbReference type="CDD" id="cd00170">
    <property type="entry name" value="SEC14"/>
    <property type="match status" value="1"/>
</dbReference>
<feature type="compositionally biased region" description="Polar residues" evidence="1">
    <location>
        <begin position="195"/>
        <end position="212"/>
    </location>
</feature>
<evidence type="ECO:0000259" key="2">
    <source>
        <dbReference type="PROSITE" id="PS50191"/>
    </source>
</evidence>
<protein>
    <submittedName>
        <fullName evidence="3">CRAL-TRIO domain-containing protein</fullName>
    </submittedName>
</protein>
<dbReference type="InterPro" id="IPR001251">
    <property type="entry name" value="CRAL-TRIO_dom"/>
</dbReference>
<keyword evidence="4" id="KW-1185">Reference proteome</keyword>
<dbReference type="SMART" id="SM00516">
    <property type="entry name" value="SEC14"/>
    <property type="match status" value="1"/>
</dbReference>
<dbReference type="PANTHER" id="PTHR45657:SF1">
    <property type="entry name" value="CRAL-TRIO DOMAIN-CONTAINING PROTEIN YKL091C-RELATED"/>
    <property type="match status" value="1"/>
</dbReference>
<evidence type="ECO:0000256" key="1">
    <source>
        <dbReference type="SAM" id="MobiDB-lite"/>
    </source>
</evidence>
<dbReference type="PANTHER" id="PTHR45657">
    <property type="entry name" value="CRAL-TRIO DOMAIN-CONTAINING PROTEIN YKL091C-RELATED"/>
    <property type="match status" value="1"/>
</dbReference>